<evidence type="ECO:0000313" key="1">
    <source>
        <dbReference type="EMBL" id="SVC88763.1"/>
    </source>
</evidence>
<gene>
    <name evidence="1" type="ORF">METZ01_LOCUS341617</name>
</gene>
<dbReference type="AlphaFoldDB" id="A0A382QTE8"/>
<organism evidence="1">
    <name type="scientific">marine metagenome</name>
    <dbReference type="NCBI Taxonomy" id="408172"/>
    <lineage>
        <taxon>unclassified sequences</taxon>
        <taxon>metagenomes</taxon>
        <taxon>ecological metagenomes</taxon>
    </lineage>
</organism>
<proteinExistence type="predicted"/>
<protein>
    <recommendedName>
        <fullName evidence="2">Glycosyltransferase subfamily 4-like N-terminal domain-containing protein</fullName>
    </recommendedName>
</protein>
<dbReference type="EMBL" id="UINC01116782">
    <property type="protein sequence ID" value="SVC88763.1"/>
    <property type="molecule type" value="Genomic_DNA"/>
</dbReference>
<evidence type="ECO:0008006" key="2">
    <source>
        <dbReference type="Google" id="ProtNLM"/>
    </source>
</evidence>
<accession>A0A382QTE8</accession>
<name>A0A382QTE8_9ZZZZ</name>
<feature type="non-terminal residue" evidence="1">
    <location>
        <position position="114"/>
    </location>
</feature>
<reference evidence="1" key="1">
    <citation type="submission" date="2018-05" db="EMBL/GenBank/DDBJ databases">
        <authorList>
            <person name="Lanie J.A."/>
            <person name="Ng W.-L."/>
            <person name="Kazmierczak K.M."/>
            <person name="Andrzejewski T.M."/>
            <person name="Davidsen T.M."/>
            <person name="Wayne K.J."/>
            <person name="Tettelin H."/>
            <person name="Glass J.I."/>
            <person name="Rusch D."/>
            <person name="Podicherti R."/>
            <person name="Tsui H.-C.T."/>
            <person name="Winkler M.E."/>
        </authorList>
    </citation>
    <scope>NUCLEOTIDE SEQUENCE</scope>
</reference>
<sequence>MRILVTTPFLAVPPRGACENDRMVGIQQLTRLGHDVRVFSFLAAHQTPTFEREATTYLGRPVQCVDYHPLRPTSVRAVWRRLVAAGHHPALLDGAALPHAQLEVIEAFDTALSR</sequence>